<evidence type="ECO:0000256" key="1">
    <source>
        <dbReference type="ARBA" id="ARBA00004496"/>
    </source>
</evidence>
<evidence type="ECO:0000313" key="16">
    <source>
        <dbReference type="Proteomes" id="UP000298324"/>
    </source>
</evidence>
<dbReference type="Gene3D" id="3.40.1280.10">
    <property type="match status" value="1"/>
</dbReference>
<protein>
    <recommendedName>
        <fullName evidence="4 12">Ribosomal RNA small subunit methyltransferase E</fullName>
        <ecNumber evidence="3 12">2.1.1.193</ecNumber>
    </recommendedName>
</protein>
<evidence type="ECO:0000256" key="6">
    <source>
        <dbReference type="ARBA" id="ARBA00022552"/>
    </source>
</evidence>
<dbReference type="CDD" id="cd18084">
    <property type="entry name" value="RsmE-like"/>
    <property type="match status" value="1"/>
</dbReference>
<dbReference type="PANTHER" id="PTHR30027:SF3">
    <property type="entry name" value="16S RRNA (URACIL(1498)-N(3))-METHYLTRANSFERASE"/>
    <property type="match status" value="1"/>
</dbReference>
<comment type="catalytic activity">
    <reaction evidence="11 12">
        <text>uridine(1498) in 16S rRNA + S-adenosyl-L-methionine = N(3)-methyluridine(1498) in 16S rRNA + S-adenosyl-L-homocysteine + H(+)</text>
        <dbReference type="Rhea" id="RHEA:42920"/>
        <dbReference type="Rhea" id="RHEA-COMP:10283"/>
        <dbReference type="Rhea" id="RHEA-COMP:10284"/>
        <dbReference type="ChEBI" id="CHEBI:15378"/>
        <dbReference type="ChEBI" id="CHEBI:57856"/>
        <dbReference type="ChEBI" id="CHEBI:59789"/>
        <dbReference type="ChEBI" id="CHEBI:65315"/>
        <dbReference type="ChEBI" id="CHEBI:74502"/>
        <dbReference type="EC" id="2.1.1.193"/>
    </reaction>
</comment>
<sequence>MPRFFVSPEQVKAGRVTITGPDVVHIVKVLRLEPGDTLTVLDGRGMVYEAVIEQAGRESVVCAVVSESNAGGAPALRITLVQGLPKNDKMDLIVQKATELGVCRLIPLICDRSVVKLAGDKPLCRLERWQRIAREAAKQCRRPDVPEVLPPAGWEEALAGMPDNTAAVIPWEEENQESLKKVLGVSGPWGDIYVFIGPEGGFTPAEVELARSHGVRPVTLGPRILRTETAGLAVLAIILYQCGDLGGKLDG</sequence>
<keyword evidence="5 12" id="KW-0963">Cytoplasm</keyword>
<evidence type="ECO:0000256" key="11">
    <source>
        <dbReference type="ARBA" id="ARBA00047944"/>
    </source>
</evidence>
<dbReference type="RefSeq" id="WP_190239177.1">
    <property type="nucleotide sequence ID" value="NZ_QFGA01000001.1"/>
</dbReference>
<dbReference type="InterPro" id="IPR006700">
    <property type="entry name" value="RsmE"/>
</dbReference>
<dbReference type="Pfam" id="PF20260">
    <property type="entry name" value="PUA_4"/>
    <property type="match status" value="1"/>
</dbReference>
<evidence type="ECO:0000256" key="5">
    <source>
        <dbReference type="ARBA" id="ARBA00022490"/>
    </source>
</evidence>
<dbReference type="PIRSF" id="PIRSF015601">
    <property type="entry name" value="MTase_slr0722"/>
    <property type="match status" value="1"/>
</dbReference>
<evidence type="ECO:0000256" key="9">
    <source>
        <dbReference type="ARBA" id="ARBA00022691"/>
    </source>
</evidence>
<comment type="subcellular location">
    <subcellularLocation>
        <location evidence="1 12">Cytoplasm</location>
    </subcellularLocation>
</comment>
<dbReference type="InterPro" id="IPR029026">
    <property type="entry name" value="tRNA_m1G_MTases_N"/>
</dbReference>
<dbReference type="InterPro" id="IPR046886">
    <property type="entry name" value="RsmE_MTase_dom"/>
</dbReference>
<dbReference type="Pfam" id="PF04452">
    <property type="entry name" value="Methyltrans_RNA"/>
    <property type="match status" value="1"/>
</dbReference>
<dbReference type="NCBIfam" id="TIGR00046">
    <property type="entry name" value="RsmE family RNA methyltransferase"/>
    <property type="match status" value="1"/>
</dbReference>
<dbReference type="InterPro" id="IPR046887">
    <property type="entry name" value="RsmE_PUA-like"/>
</dbReference>
<comment type="function">
    <text evidence="10 12">Specifically methylates the N3 position of the uracil ring of uridine 1498 (m3U1498) in 16S rRNA. Acts on the fully assembled 30S ribosomal subunit.</text>
</comment>
<keyword evidence="6 12" id="KW-0698">rRNA processing</keyword>
<keyword evidence="8 12" id="KW-0808">Transferase</keyword>
<dbReference type="EC" id="2.1.1.193" evidence="3 12"/>
<gene>
    <name evidence="15" type="primary">rsmE</name>
    <name evidence="15" type="ORF">Psch_00772</name>
</gene>
<dbReference type="NCBIfam" id="NF008709">
    <property type="entry name" value="PRK11713.7-4"/>
    <property type="match status" value="1"/>
</dbReference>
<dbReference type="GO" id="GO:0070042">
    <property type="term" value="F:rRNA (uridine-N3-)-methyltransferase activity"/>
    <property type="evidence" value="ECO:0007669"/>
    <property type="project" value="TreeGrafter"/>
</dbReference>
<evidence type="ECO:0000259" key="14">
    <source>
        <dbReference type="Pfam" id="PF20260"/>
    </source>
</evidence>
<proteinExistence type="inferred from homology"/>
<accession>A0A4Y7RDX9</accession>
<dbReference type="GO" id="GO:0005737">
    <property type="term" value="C:cytoplasm"/>
    <property type="evidence" value="ECO:0007669"/>
    <property type="project" value="UniProtKB-SubCell"/>
</dbReference>
<name>A0A4Y7RDX9_9FIRM</name>
<keyword evidence="9 12" id="KW-0949">S-adenosyl-L-methionine</keyword>
<evidence type="ECO:0000256" key="4">
    <source>
        <dbReference type="ARBA" id="ARBA00013673"/>
    </source>
</evidence>
<dbReference type="SUPFAM" id="SSF75217">
    <property type="entry name" value="alpha/beta knot"/>
    <property type="match status" value="1"/>
</dbReference>
<feature type="domain" description="Ribosomal RNA small subunit methyltransferase E methyltransferase" evidence="13">
    <location>
        <begin position="76"/>
        <end position="238"/>
    </location>
</feature>
<evidence type="ECO:0000256" key="3">
    <source>
        <dbReference type="ARBA" id="ARBA00012328"/>
    </source>
</evidence>
<dbReference type="SUPFAM" id="SSF88697">
    <property type="entry name" value="PUA domain-like"/>
    <property type="match status" value="1"/>
</dbReference>
<comment type="caution">
    <text evidence="15">The sequence shown here is derived from an EMBL/GenBank/DDBJ whole genome shotgun (WGS) entry which is preliminary data.</text>
</comment>
<keyword evidence="16" id="KW-1185">Reference proteome</keyword>
<dbReference type="EMBL" id="QFGA01000001">
    <property type="protein sequence ID" value="TEB07225.1"/>
    <property type="molecule type" value="Genomic_DNA"/>
</dbReference>
<organism evidence="15 16">
    <name type="scientific">Pelotomaculum schinkii</name>
    <dbReference type="NCBI Taxonomy" id="78350"/>
    <lineage>
        <taxon>Bacteria</taxon>
        <taxon>Bacillati</taxon>
        <taxon>Bacillota</taxon>
        <taxon>Clostridia</taxon>
        <taxon>Eubacteriales</taxon>
        <taxon>Desulfotomaculaceae</taxon>
        <taxon>Pelotomaculum</taxon>
    </lineage>
</organism>
<keyword evidence="7 12" id="KW-0489">Methyltransferase</keyword>
<dbReference type="InterPro" id="IPR015947">
    <property type="entry name" value="PUA-like_sf"/>
</dbReference>
<evidence type="ECO:0000256" key="12">
    <source>
        <dbReference type="PIRNR" id="PIRNR015601"/>
    </source>
</evidence>
<dbReference type="GO" id="GO:0070475">
    <property type="term" value="P:rRNA base methylation"/>
    <property type="evidence" value="ECO:0007669"/>
    <property type="project" value="TreeGrafter"/>
</dbReference>
<dbReference type="PANTHER" id="PTHR30027">
    <property type="entry name" value="RIBOSOMAL RNA SMALL SUBUNIT METHYLTRANSFERASE E"/>
    <property type="match status" value="1"/>
</dbReference>
<evidence type="ECO:0000256" key="8">
    <source>
        <dbReference type="ARBA" id="ARBA00022679"/>
    </source>
</evidence>
<evidence type="ECO:0000256" key="2">
    <source>
        <dbReference type="ARBA" id="ARBA00005528"/>
    </source>
</evidence>
<comment type="similarity">
    <text evidence="2 12">Belongs to the RNA methyltransferase RsmE family.</text>
</comment>
<dbReference type="NCBIfam" id="NF008692">
    <property type="entry name" value="PRK11713.1-5"/>
    <property type="match status" value="1"/>
</dbReference>
<dbReference type="AlphaFoldDB" id="A0A4Y7RDX9"/>
<dbReference type="InterPro" id="IPR029028">
    <property type="entry name" value="Alpha/beta_knot_MTases"/>
</dbReference>
<evidence type="ECO:0000313" key="15">
    <source>
        <dbReference type="EMBL" id="TEB07225.1"/>
    </source>
</evidence>
<evidence type="ECO:0000259" key="13">
    <source>
        <dbReference type="Pfam" id="PF04452"/>
    </source>
</evidence>
<evidence type="ECO:0000256" key="7">
    <source>
        <dbReference type="ARBA" id="ARBA00022603"/>
    </source>
</evidence>
<evidence type="ECO:0000256" key="10">
    <source>
        <dbReference type="ARBA" id="ARBA00025699"/>
    </source>
</evidence>
<feature type="domain" description="Ribosomal RNA small subunit methyltransferase E PUA-like" evidence="14">
    <location>
        <begin position="18"/>
        <end position="63"/>
    </location>
</feature>
<dbReference type="Proteomes" id="UP000298324">
    <property type="component" value="Unassembled WGS sequence"/>
</dbReference>
<reference evidence="15 16" key="1">
    <citation type="journal article" date="2018" name="Environ. Microbiol.">
        <title>Novel energy conservation strategies and behaviour of Pelotomaculum schinkii driving syntrophic propionate catabolism.</title>
        <authorList>
            <person name="Hidalgo-Ahumada C.A.P."/>
            <person name="Nobu M.K."/>
            <person name="Narihiro T."/>
            <person name="Tamaki H."/>
            <person name="Liu W.T."/>
            <person name="Kamagata Y."/>
            <person name="Stams A.J.M."/>
            <person name="Imachi H."/>
            <person name="Sousa D.Z."/>
        </authorList>
    </citation>
    <scope>NUCLEOTIDE SEQUENCE [LARGE SCALE GENOMIC DNA]</scope>
    <source>
        <strain evidence="15 16">HH</strain>
    </source>
</reference>